<name>A0ABQ9RZC7_9PEZI</name>
<keyword evidence="3" id="KW-1185">Reference proteome</keyword>
<sequence length="180" mass="20113">MRFKSSGILRGPMDSRGSEQPGDLSPESRTDVVGRWWILFVTGHRPVTLSMYVDVMSRHERCLSRCVLLASEGKGKKEKGFILTNEHWVRMPPAGGRGGLGSKRTAFFGPADERPAYLGGAARLLKQRDDRFLSTPSTSSPDPGFAAQADGCIVRQFLVCQFLIFARTRRCYRNFSALFH</sequence>
<reference evidence="2 3" key="1">
    <citation type="submission" date="2016-10" db="EMBL/GenBank/DDBJ databases">
        <title>The genome sequence of Colletotrichum fioriniae PJ7.</title>
        <authorList>
            <person name="Baroncelli R."/>
        </authorList>
    </citation>
    <scope>NUCLEOTIDE SEQUENCE [LARGE SCALE GENOMIC DNA]</scope>
    <source>
        <strain evidence="2 3">IMI 384185</strain>
    </source>
</reference>
<protein>
    <submittedName>
        <fullName evidence="2">Uncharacterized protein</fullName>
    </submittedName>
</protein>
<accession>A0ABQ9RZC7</accession>
<dbReference type="EMBL" id="MOPA01000020">
    <property type="protein sequence ID" value="KAK1519280.1"/>
    <property type="molecule type" value="Genomic_DNA"/>
</dbReference>
<evidence type="ECO:0000313" key="2">
    <source>
        <dbReference type="EMBL" id="KAK1519280.1"/>
    </source>
</evidence>
<organism evidence="2 3">
    <name type="scientific">Colletotrichum paranaense</name>
    <dbReference type="NCBI Taxonomy" id="1914294"/>
    <lineage>
        <taxon>Eukaryota</taxon>
        <taxon>Fungi</taxon>
        <taxon>Dikarya</taxon>
        <taxon>Ascomycota</taxon>
        <taxon>Pezizomycotina</taxon>
        <taxon>Sordariomycetes</taxon>
        <taxon>Hypocreomycetidae</taxon>
        <taxon>Glomerellales</taxon>
        <taxon>Glomerellaceae</taxon>
        <taxon>Colletotrichum</taxon>
        <taxon>Colletotrichum acutatum species complex</taxon>
    </lineage>
</organism>
<dbReference type="GeneID" id="85383865"/>
<evidence type="ECO:0000313" key="3">
    <source>
        <dbReference type="Proteomes" id="UP001241169"/>
    </source>
</evidence>
<proteinExistence type="predicted"/>
<dbReference type="RefSeq" id="XP_060341542.1">
    <property type="nucleotide sequence ID" value="XM_060499966.1"/>
</dbReference>
<evidence type="ECO:0000256" key="1">
    <source>
        <dbReference type="SAM" id="MobiDB-lite"/>
    </source>
</evidence>
<gene>
    <name evidence="2" type="ORF">CPAR01_15718</name>
</gene>
<feature type="region of interest" description="Disordered" evidence="1">
    <location>
        <begin position="1"/>
        <end position="28"/>
    </location>
</feature>
<comment type="caution">
    <text evidence="2">The sequence shown here is derived from an EMBL/GenBank/DDBJ whole genome shotgun (WGS) entry which is preliminary data.</text>
</comment>
<dbReference type="Proteomes" id="UP001241169">
    <property type="component" value="Unassembled WGS sequence"/>
</dbReference>